<dbReference type="CDD" id="cd00082">
    <property type="entry name" value="HisKA"/>
    <property type="match status" value="1"/>
</dbReference>
<evidence type="ECO:0000256" key="8">
    <source>
        <dbReference type="SAM" id="Coils"/>
    </source>
</evidence>
<dbReference type="InterPro" id="IPR003661">
    <property type="entry name" value="HisK_dim/P_dom"/>
</dbReference>
<comment type="catalytic activity">
    <reaction evidence="1">
        <text>ATP + protein L-histidine = ADP + protein N-phospho-L-histidine.</text>
        <dbReference type="EC" id="2.7.13.3"/>
    </reaction>
</comment>
<comment type="subcellular location">
    <subcellularLocation>
        <location evidence="2">Membrane</location>
    </subcellularLocation>
</comment>
<reference evidence="13" key="1">
    <citation type="journal article" date="2020" name="mSystems">
        <title>Genome- and Community-Level Interaction Insights into Carbon Utilization and Element Cycling Functions of Hydrothermarchaeota in Hydrothermal Sediment.</title>
        <authorList>
            <person name="Zhou Z."/>
            <person name="Liu Y."/>
            <person name="Xu W."/>
            <person name="Pan J."/>
            <person name="Luo Z.H."/>
            <person name="Li M."/>
        </authorList>
    </citation>
    <scope>NUCLEOTIDE SEQUENCE [LARGE SCALE GENOMIC DNA]</scope>
    <source>
        <strain evidence="13">HyVt-533</strain>
    </source>
</reference>
<evidence type="ECO:0000313" key="13">
    <source>
        <dbReference type="EMBL" id="HHI96937.1"/>
    </source>
</evidence>
<evidence type="ECO:0000256" key="3">
    <source>
        <dbReference type="ARBA" id="ARBA00012438"/>
    </source>
</evidence>
<dbReference type="EC" id="2.7.13.3" evidence="3"/>
<evidence type="ECO:0000259" key="12">
    <source>
        <dbReference type="PROSITE" id="PS50885"/>
    </source>
</evidence>
<keyword evidence="8" id="KW-0175">Coiled coil</keyword>
<dbReference type="GO" id="GO:0016020">
    <property type="term" value="C:membrane"/>
    <property type="evidence" value="ECO:0007669"/>
    <property type="project" value="UniProtKB-SubCell"/>
</dbReference>
<gene>
    <name evidence="13" type="ORF">ENJ96_03715</name>
</gene>
<dbReference type="InterPro" id="IPR004358">
    <property type="entry name" value="Sig_transdc_His_kin-like_C"/>
</dbReference>
<feature type="domain" description="HAMP" evidence="12">
    <location>
        <begin position="185"/>
        <end position="241"/>
    </location>
</feature>
<comment type="caution">
    <text evidence="13">The sequence shown here is derived from an EMBL/GenBank/DDBJ whole genome shotgun (WGS) entry which is preliminary data.</text>
</comment>
<evidence type="ECO:0000256" key="4">
    <source>
        <dbReference type="ARBA" id="ARBA00022553"/>
    </source>
</evidence>
<feature type="transmembrane region" description="Helical" evidence="9">
    <location>
        <begin position="162"/>
        <end position="183"/>
    </location>
</feature>
<dbReference type="EMBL" id="DROK01000108">
    <property type="protein sequence ID" value="HHI96937.1"/>
    <property type="molecule type" value="Genomic_DNA"/>
</dbReference>
<dbReference type="SMART" id="SM00388">
    <property type="entry name" value="HisKA"/>
    <property type="match status" value="1"/>
</dbReference>
<dbReference type="InterPro" id="IPR005467">
    <property type="entry name" value="His_kinase_dom"/>
</dbReference>
<dbReference type="Pfam" id="PF00512">
    <property type="entry name" value="HisKA"/>
    <property type="match status" value="1"/>
</dbReference>
<keyword evidence="4 7" id="KW-0597">Phosphoprotein</keyword>
<dbReference type="SUPFAM" id="SSF52172">
    <property type="entry name" value="CheY-like"/>
    <property type="match status" value="1"/>
</dbReference>
<feature type="transmembrane region" description="Helical" evidence="9">
    <location>
        <begin position="12"/>
        <end position="34"/>
    </location>
</feature>
<organism evidence="13">
    <name type="scientific">Thermodesulfatator atlanticus</name>
    <dbReference type="NCBI Taxonomy" id="501497"/>
    <lineage>
        <taxon>Bacteria</taxon>
        <taxon>Pseudomonadati</taxon>
        <taxon>Thermodesulfobacteriota</taxon>
        <taxon>Thermodesulfobacteria</taxon>
        <taxon>Thermodesulfobacteriales</taxon>
        <taxon>Thermodesulfatatoraceae</taxon>
        <taxon>Thermodesulfatator</taxon>
    </lineage>
</organism>
<dbReference type="Gene3D" id="3.30.565.10">
    <property type="entry name" value="Histidine kinase-like ATPase, C-terminal domain"/>
    <property type="match status" value="1"/>
</dbReference>
<evidence type="ECO:0000259" key="10">
    <source>
        <dbReference type="PROSITE" id="PS50109"/>
    </source>
</evidence>
<dbReference type="PROSITE" id="PS50885">
    <property type="entry name" value="HAMP"/>
    <property type="match status" value="1"/>
</dbReference>
<dbReference type="SMART" id="SM00448">
    <property type="entry name" value="REC"/>
    <property type="match status" value="1"/>
</dbReference>
<dbReference type="SMART" id="SM00387">
    <property type="entry name" value="HATPase_c"/>
    <property type="match status" value="1"/>
</dbReference>
<dbReference type="InterPro" id="IPR011006">
    <property type="entry name" value="CheY-like_superfamily"/>
</dbReference>
<dbReference type="CDD" id="cd17546">
    <property type="entry name" value="REC_hyHK_CKI1_RcsC-like"/>
    <property type="match status" value="1"/>
</dbReference>
<dbReference type="SUPFAM" id="SSF47384">
    <property type="entry name" value="Homodimeric domain of signal transducing histidine kinase"/>
    <property type="match status" value="1"/>
</dbReference>
<dbReference type="PROSITE" id="PS50109">
    <property type="entry name" value="HIS_KIN"/>
    <property type="match status" value="1"/>
</dbReference>
<name>A0A7V5NZK9_9BACT</name>
<dbReference type="Gene3D" id="6.10.340.10">
    <property type="match status" value="1"/>
</dbReference>
<accession>A0A7V5NZK9</accession>
<evidence type="ECO:0000256" key="2">
    <source>
        <dbReference type="ARBA" id="ARBA00004370"/>
    </source>
</evidence>
<dbReference type="InterPro" id="IPR036097">
    <property type="entry name" value="HisK_dim/P_sf"/>
</dbReference>
<feature type="coiled-coil region" evidence="8">
    <location>
        <begin position="222"/>
        <end position="260"/>
    </location>
</feature>
<keyword evidence="9" id="KW-0472">Membrane</keyword>
<dbReference type="SUPFAM" id="SSF55874">
    <property type="entry name" value="ATPase domain of HSP90 chaperone/DNA topoisomerase II/histidine kinase"/>
    <property type="match status" value="1"/>
</dbReference>
<evidence type="ECO:0000256" key="9">
    <source>
        <dbReference type="SAM" id="Phobius"/>
    </source>
</evidence>
<evidence type="ECO:0000256" key="5">
    <source>
        <dbReference type="ARBA" id="ARBA00022679"/>
    </source>
</evidence>
<feature type="domain" description="Response regulatory" evidence="11">
    <location>
        <begin position="508"/>
        <end position="622"/>
    </location>
</feature>
<evidence type="ECO:0000259" key="11">
    <source>
        <dbReference type="PROSITE" id="PS50110"/>
    </source>
</evidence>
<dbReference type="InterPro" id="IPR036890">
    <property type="entry name" value="HATPase_C_sf"/>
</dbReference>
<dbReference type="PROSITE" id="PS50110">
    <property type="entry name" value="RESPONSE_REGULATORY"/>
    <property type="match status" value="1"/>
</dbReference>
<dbReference type="PANTHER" id="PTHR43047">
    <property type="entry name" value="TWO-COMPONENT HISTIDINE PROTEIN KINASE"/>
    <property type="match status" value="1"/>
</dbReference>
<evidence type="ECO:0000256" key="6">
    <source>
        <dbReference type="ARBA" id="ARBA00022777"/>
    </source>
</evidence>
<dbReference type="Pfam" id="PF00072">
    <property type="entry name" value="Response_reg"/>
    <property type="match status" value="1"/>
</dbReference>
<dbReference type="Gene3D" id="3.40.50.2300">
    <property type="match status" value="1"/>
</dbReference>
<feature type="modified residue" description="4-aspartylphosphate" evidence="7">
    <location>
        <position position="557"/>
    </location>
</feature>
<evidence type="ECO:0000256" key="1">
    <source>
        <dbReference type="ARBA" id="ARBA00000085"/>
    </source>
</evidence>
<dbReference type="PRINTS" id="PR00344">
    <property type="entry name" value="BCTRLSENSOR"/>
</dbReference>
<dbReference type="InterPro" id="IPR001789">
    <property type="entry name" value="Sig_transdc_resp-reg_receiver"/>
</dbReference>
<keyword evidence="6" id="KW-0418">Kinase</keyword>
<dbReference type="SMART" id="SM00304">
    <property type="entry name" value="HAMP"/>
    <property type="match status" value="1"/>
</dbReference>
<sequence>MMSPLKYVFNVRFVLLTAVILSLLITCGATFWAAHTLKKELLREREENLNVLLAHTAEVLKPLLKFKIKKEIQRVLGELLRFDFVNGARVHWQEPSIYKELRQLDVLLGKDIKEAPPEFEISVGQLKGKIISYPLKEGDETIGFLEIAIDDSPYQKIIQKTVFNFVLTGLMLSLTLVGLIYFYHHLVTRPIVSLANHIERLKGEKREDQLEPFPAIQAPAEIKQLIEAFNRLIVRINQYQERLESTLEQWRLEARRAESASRAKTEFLANVSHEIRTPITSALGMVELLKEGPLTEEQRQQLKNLTIALKNLNELFNQTLDFARFEVGAPEIKEETFDLKGLVEECLALFKPTLSRKGLEGRLILPDRLPLFVGDPGKLKQIIINLLSNAVKFTQEGEISLEVKVLRQTPDFYWTRISVRDTGEGIQPDQLENIFVPFERLEETFERPYAGVGLGLAIAQRLAKILGGKLWAESQGKGHGAAFHLEIPLKLASPKASKELPPKKFTGRVLLAEDNPVNQLYFRKVLEKLGFEVEVASDGFEAFRLAREKEFDLLLLDIRMPGLDGLEVTRRLRQEGYRGVIFALTAHAVSDIEKEAQQAGFDGFLAKPITRKELAQKLAHWLS</sequence>
<evidence type="ECO:0000256" key="7">
    <source>
        <dbReference type="PROSITE-ProRule" id="PRU00169"/>
    </source>
</evidence>
<keyword evidence="9" id="KW-1133">Transmembrane helix</keyword>
<feature type="domain" description="Histidine kinase" evidence="10">
    <location>
        <begin position="270"/>
        <end position="491"/>
    </location>
</feature>
<keyword evidence="5" id="KW-0808">Transferase</keyword>
<dbReference type="FunFam" id="3.30.565.10:FF:000010">
    <property type="entry name" value="Sensor histidine kinase RcsC"/>
    <property type="match status" value="1"/>
</dbReference>
<dbReference type="GO" id="GO:0000155">
    <property type="term" value="F:phosphorelay sensor kinase activity"/>
    <property type="evidence" value="ECO:0007669"/>
    <property type="project" value="InterPro"/>
</dbReference>
<dbReference type="AlphaFoldDB" id="A0A7V5NZK9"/>
<dbReference type="InterPro" id="IPR003594">
    <property type="entry name" value="HATPase_dom"/>
</dbReference>
<dbReference type="Pfam" id="PF02518">
    <property type="entry name" value="HATPase_c"/>
    <property type="match status" value="1"/>
</dbReference>
<dbReference type="Gene3D" id="1.10.287.130">
    <property type="match status" value="1"/>
</dbReference>
<dbReference type="InterPro" id="IPR003660">
    <property type="entry name" value="HAMP_dom"/>
</dbReference>
<protein>
    <recommendedName>
        <fullName evidence="3">histidine kinase</fullName>
        <ecNumber evidence="3">2.7.13.3</ecNumber>
    </recommendedName>
</protein>
<dbReference type="Proteomes" id="UP000886101">
    <property type="component" value="Unassembled WGS sequence"/>
</dbReference>
<keyword evidence="9" id="KW-0812">Transmembrane</keyword>
<dbReference type="CDD" id="cd16922">
    <property type="entry name" value="HATPase_EvgS-ArcB-TorS-like"/>
    <property type="match status" value="1"/>
</dbReference>
<proteinExistence type="predicted"/>